<accession>A0A0C3AUR1</accession>
<reference evidence="2" key="2">
    <citation type="submission" date="2015-01" db="EMBL/GenBank/DDBJ databases">
        <title>Evolutionary Origins and Diversification of the Mycorrhizal Mutualists.</title>
        <authorList>
            <consortium name="DOE Joint Genome Institute"/>
            <consortium name="Mycorrhizal Genomics Consortium"/>
            <person name="Kohler A."/>
            <person name="Kuo A."/>
            <person name="Nagy L.G."/>
            <person name="Floudas D."/>
            <person name="Copeland A."/>
            <person name="Barry K.W."/>
            <person name="Cichocki N."/>
            <person name="Veneault-Fourrey C."/>
            <person name="LaButti K."/>
            <person name="Lindquist E.A."/>
            <person name="Lipzen A."/>
            <person name="Lundell T."/>
            <person name="Morin E."/>
            <person name="Murat C."/>
            <person name="Riley R."/>
            <person name="Ohm R."/>
            <person name="Sun H."/>
            <person name="Tunlid A."/>
            <person name="Henrissat B."/>
            <person name="Grigoriev I.V."/>
            <person name="Hibbett D.S."/>
            <person name="Martin F."/>
        </authorList>
    </citation>
    <scope>NUCLEOTIDE SEQUENCE [LARGE SCALE GENOMIC DNA]</scope>
    <source>
        <strain evidence="2">F 1598</strain>
    </source>
</reference>
<protein>
    <submittedName>
        <fullName evidence="1">Uncharacterized protein</fullName>
    </submittedName>
</protein>
<evidence type="ECO:0000313" key="2">
    <source>
        <dbReference type="Proteomes" id="UP000054166"/>
    </source>
</evidence>
<keyword evidence="2" id="KW-1185">Reference proteome</keyword>
<dbReference type="Proteomes" id="UP000054166">
    <property type="component" value="Unassembled WGS sequence"/>
</dbReference>
<dbReference type="HOGENOM" id="CLU_871889_0_0_1"/>
<dbReference type="OrthoDB" id="2691355at2759"/>
<dbReference type="AlphaFoldDB" id="A0A0C3AUR1"/>
<sequence>MDVSVETLKQVLTDPICAEKLENLGKLRHDSEVCGPCQLSAFNDDAKIRRSFNIKVGPENYTFLVWCGSQEEVGLDVQGLMSSCALPPITNQTGFPTHRAHTLKQKATLCGPNSRYFHDSCQALGRIHCFIDESFPVGEVRPPGPITFEGMNMIMAETRIVTPLESTTWTSRLDALGPSIDPDNLLRSLVRSGKYQFTEDNVVEYLEMVPDDIEGSPHIFRQGQLVEMTVNVRALQIAGQKNVMLHMDSLILHDRYGVGLLADTVIQASRSTVAPAMAAAPRKRKLTEEDIEIDSGGGVRRCMERMSITVEKEPTVQKE</sequence>
<dbReference type="InParanoid" id="A0A0C3AUR1"/>
<evidence type="ECO:0000313" key="1">
    <source>
        <dbReference type="EMBL" id="KIM77658.1"/>
    </source>
</evidence>
<organism evidence="1 2">
    <name type="scientific">Piloderma croceum (strain F 1598)</name>
    <dbReference type="NCBI Taxonomy" id="765440"/>
    <lineage>
        <taxon>Eukaryota</taxon>
        <taxon>Fungi</taxon>
        <taxon>Dikarya</taxon>
        <taxon>Basidiomycota</taxon>
        <taxon>Agaricomycotina</taxon>
        <taxon>Agaricomycetes</taxon>
        <taxon>Agaricomycetidae</taxon>
        <taxon>Atheliales</taxon>
        <taxon>Atheliaceae</taxon>
        <taxon>Piloderma</taxon>
    </lineage>
</organism>
<dbReference type="EMBL" id="KN833023">
    <property type="protein sequence ID" value="KIM77658.1"/>
    <property type="molecule type" value="Genomic_DNA"/>
</dbReference>
<name>A0A0C3AUR1_PILCF</name>
<dbReference type="STRING" id="765440.A0A0C3AUR1"/>
<reference evidence="1 2" key="1">
    <citation type="submission" date="2014-04" db="EMBL/GenBank/DDBJ databases">
        <authorList>
            <consortium name="DOE Joint Genome Institute"/>
            <person name="Kuo A."/>
            <person name="Tarkka M."/>
            <person name="Buscot F."/>
            <person name="Kohler A."/>
            <person name="Nagy L.G."/>
            <person name="Floudas D."/>
            <person name="Copeland A."/>
            <person name="Barry K.W."/>
            <person name="Cichocki N."/>
            <person name="Veneault-Fourrey C."/>
            <person name="LaButti K."/>
            <person name="Lindquist E.A."/>
            <person name="Lipzen A."/>
            <person name="Lundell T."/>
            <person name="Morin E."/>
            <person name="Murat C."/>
            <person name="Sun H."/>
            <person name="Tunlid A."/>
            <person name="Henrissat B."/>
            <person name="Grigoriev I.V."/>
            <person name="Hibbett D.S."/>
            <person name="Martin F."/>
            <person name="Nordberg H.P."/>
            <person name="Cantor M.N."/>
            <person name="Hua S.X."/>
        </authorList>
    </citation>
    <scope>NUCLEOTIDE SEQUENCE [LARGE SCALE GENOMIC DNA]</scope>
    <source>
        <strain evidence="1 2">F 1598</strain>
    </source>
</reference>
<gene>
    <name evidence="1" type="ORF">PILCRDRAFT_11917</name>
</gene>
<proteinExistence type="predicted"/>